<dbReference type="EMBL" id="JJQB01000137">
    <property type="protein sequence ID" value="KKH15819.1"/>
    <property type="molecule type" value="Genomic_DNA"/>
</dbReference>
<evidence type="ECO:0000313" key="2">
    <source>
        <dbReference type="EMBL" id="KKH15819.1"/>
    </source>
</evidence>
<evidence type="ECO:0000313" key="6">
    <source>
        <dbReference type="Proteomes" id="UP000034064"/>
    </source>
</evidence>
<sequence length="326" mass="37183">MDLIALAQQATNILLPALPFIYAGKDVVTDKVKDMLLEKGIEKLGAKSIDRAKVLFDKIRSKESESIEKAFNELSQNPEDLNAKNELQQEILKLLIANPSIAKEIELTMNFDVENLNQFSVGDHNTLINFDNSSQQKFKNCKFEGNVFGNNSNYTDNSKYTHVSGNYCTYEGWKENNIFSNLILEKLAPLLISRFGESKSMLLGFSIFLFGCFVGTSSILFKNNSDLPTTSNDFEFDLWFIKMAFSSLLFLTGFTIFFSIVDNNQTKCKICGRGFGYKEIKRPLIEETYCSEGIIKKTTRYYKCQYCNDEKVVLIEELIKPINKSR</sequence>
<evidence type="ECO:0000313" key="5">
    <source>
        <dbReference type="Proteomes" id="UP000033987"/>
    </source>
</evidence>
<name>A0A0F8MUC3_METMZ</name>
<keyword evidence="1" id="KW-1133">Transmembrane helix</keyword>
<feature type="transmembrane region" description="Helical" evidence="1">
    <location>
        <begin position="240"/>
        <end position="261"/>
    </location>
</feature>
<accession>A0A0F8MUC3</accession>
<gene>
    <name evidence="4" type="ORF">DU44_12700</name>
    <name evidence="2" type="ORF">DU48_11885</name>
    <name evidence="3" type="ORF">DU65_12955</name>
</gene>
<comment type="caution">
    <text evidence="2">The sequence shown here is derived from an EMBL/GenBank/DDBJ whole genome shotgun (WGS) entry which is preliminary data.</text>
</comment>
<dbReference type="Proteomes" id="UP000034064">
    <property type="component" value="Unassembled WGS sequence"/>
</dbReference>
<proteinExistence type="predicted"/>
<dbReference type="AlphaFoldDB" id="A0A0F8MUC3"/>
<dbReference type="PATRIC" id="fig|2209.48.peg.2733"/>
<feature type="transmembrane region" description="Helical" evidence="1">
    <location>
        <begin position="201"/>
        <end position="220"/>
    </location>
</feature>
<keyword evidence="1" id="KW-0472">Membrane</keyword>
<keyword evidence="1" id="KW-0812">Transmembrane</keyword>
<protein>
    <submittedName>
        <fullName evidence="2">Uncharacterized protein</fullName>
    </submittedName>
</protein>
<evidence type="ECO:0000313" key="4">
    <source>
        <dbReference type="EMBL" id="KKH17336.1"/>
    </source>
</evidence>
<dbReference type="EMBL" id="JJQA01000061">
    <property type="protein sequence ID" value="KKH17336.1"/>
    <property type="molecule type" value="Genomic_DNA"/>
</dbReference>
<organism evidence="2 7">
    <name type="scientific">Methanosarcina mazei</name>
    <name type="common">Methanosarcina frisia</name>
    <dbReference type="NCBI Taxonomy" id="2209"/>
    <lineage>
        <taxon>Archaea</taxon>
        <taxon>Methanobacteriati</taxon>
        <taxon>Methanobacteriota</taxon>
        <taxon>Stenosarchaea group</taxon>
        <taxon>Methanomicrobia</taxon>
        <taxon>Methanosarcinales</taxon>
        <taxon>Methanosarcinaceae</taxon>
        <taxon>Methanosarcina</taxon>
    </lineage>
</organism>
<reference evidence="5 6" key="1">
    <citation type="journal article" date="2015" name="ISME J.">
        <title>Genomic and phenotypic differentiation among Methanosarcina mazei populations from Columbia River sediment.</title>
        <authorList>
            <person name="Youngblut N.D."/>
            <person name="Wirth J.S."/>
            <person name="Henriksen J.R."/>
            <person name="Smith M."/>
            <person name="Simon H."/>
            <person name="Metcalf W.W."/>
            <person name="Whitaker R.J."/>
        </authorList>
    </citation>
    <scope>NUCLEOTIDE SEQUENCE [LARGE SCALE GENOMIC DNA]</scope>
    <source>
        <strain evidence="4 6">1.F.A.1A.3</strain>
        <strain evidence="2 7">1.F.A.1B.3</strain>
        <strain evidence="3 5">1.F.A.1B.4</strain>
    </source>
</reference>
<evidence type="ECO:0000256" key="1">
    <source>
        <dbReference type="SAM" id="Phobius"/>
    </source>
</evidence>
<dbReference type="Proteomes" id="UP000034733">
    <property type="component" value="Unassembled WGS sequence"/>
</dbReference>
<evidence type="ECO:0000313" key="3">
    <source>
        <dbReference type="EMBL" id="KKH17135.1"/>
    </source>
</evidence>
<dbReference type="Proteomes" id="UP000033987">
    <property type="component" value="Unassembled WGS sequence"/>
</dbReference>
<dbReference type="EMBL" id="JJQC01000147">
    <property type="protein sequence ID" value="KKH17135.1"/>
    <property type="molecule type" value="Genomic_DNA"/>
</dbReference>
<dbReference type="RefSeq" id="WP_048044867.1">
    <property type="nucleotide sequence ID" value="NZ_JJQA01000061.1"/>
</dbReference>
<evidence type="ECO:0000313" key="7">
    <source>
        <dbReference type="Proteomes" id="UP000034733"/>
    </source>
</evidence>